<dbReference type="OrthoDB" id="9610981at2"/>
<dbReference type="RefSeq" id="WP_066061198.1">
    <property type="nucleotide sequence ID" value="NZ_CP013015.1"/>
</dbReference>
<gene>
    <name evidence="2" type="ORF">HS1_000778</name>
</gene>
<organism evidence="2 3">
    <name type="scientific">Desulfofervidus auxilii</name>
    <dbReference type="NCBI Taxonomy" id="1621989"/>
    <lineage>
        <taxon>Bacteria</taxon>
        <taxon>Pseudomonadati</taxon>
        <taxon>Thermodesulfobacteriota</taxon>
        <taxon>Candidatus Desulfofervidia</taxon>
        <taxon>Candidatus Desulfofervidales</taxon>
        <taxon>Candidatus Desulfofervidaceae</taxon>
        <taxon>Candidatus Desulfofervidus</taxon>
    </lineage>
</organism>
<keyword evidence="1" id="KW-0732">Signal</keyword>
<reference evidence="2 3" key="1">
    <citation type="submission" date="2015-10" db="EMBL/GenBank/DDBJ databases">
        <title>Candidatus Desulfofervidus auxilii, a hydrogenotrophic sulfate-reducing bacterium involved in the thermophilic anaerobic oxidation of methane.</title>
        <authorList>
            <person name="Krukenberg V."/>
            <person name="Richter M."/>
            <person name="Wegener G."/>
        </authorList>
    </citation>
    <scope>NUCLEOTIDE SEQUENCE [LARGE SCALE GENOMIC DNA]</scope>
    <source>
        <strain evidence="2 3">HS1</strain>
    </source>
</reference>
<feature type="chain" id="PRO_5030773383" evidence="1">
    <location>
        <begin position="27"/>
        <end position="108"/>
    </location>
</feature>
<evidence type="ECO:0000313" key="3">
    <source>
        <dbReference type="Proteomes" id="UP000070560"/>
    </source>
</evidence>
<dbReference type="KEGG" id="daw:HS1_000778"/>
<evidence type="ECO:0000313" key="2">
    <source>
        <dbReference type="EMBL" id="AMM40582.1"/>
    </source>
</evidence>
<dbReference type="EMBL" id="CP013015">
    <property type="protein sequence ID" value="AMM40582.1"/>
    <property type="molecule type" value="Genomic_DNA"/>
</dbReference>
<feature type="signal peptide" evidence="1">
    <location>
        <begin position="1"/>
        <end position="26"/>
    </location>
</feature>
<evidence type="ECO:0000256" key="1">
    <source>
        <dbReference type="SAM" id="SignalP"/>
    </source>
</evidence>
<accession>A0A7U4QJM3</accession>
<dbReference type="AlphaFoldDB" id="A0A7U4QJM3"/>
<protein>
    <submittedName>
        <fullName evidence="2">Secreted protein</fullName>
    </submittedName>
</protein>
<name>A0A7U4QJM3_DESA2</name>
<dbReference type="Proteomes" id="UP000070560">
    <property type="component" value="Chromosome"/>
</dbReference>
<proteinExistence type="predicted"/>
<sequence>MRVKKMFITMVVVLSMLAVFAVAAHASGWYTCTVNMAGPGWGTHCYIKLSDTAATPDFENKWFVALDSQKKEMLAVALTAMTNNMQVKVYISSSSPYSIIRAMYLISP</sequence>
<keyword evidence="3" id="KW-1185">Reference proteome</keyword>